<feature type="region of interest" description="Disordered" evidence="1">
    <location>
        <begin position="485"/>
        <end position="554"/>
    </location>
</feature>
<feature type="compositionally biased region" description="Basic and acidic residues" evidence="1">
    <location>
        <begin position="521"/>
        <end position="535"/>
    </location>
</feature>
<reference evidence="2 3" key="1">
    <citation type="submission" date="2024-11" db="EMBL/GenBank/DDBJ databases">
        <title>Adaptive evolution of stress response genes in parasites aligns with host niche diversity.</title>
        <authorList>
            <person name="Hahn C."/>
            <person name="Resl P."/>
        </authorList>
    </citation>
    <scope>NUCLEOTIDE SEQUENCE [LARGE SCALE GENOMIC DNA]</scope>
    <source>
        <strain evidence="2">EGGRZ-B1_66</strain>
        <tissue evidence="2">Body</tissue>
    </source>
</reference>
<evidence type="ECO:0000256" key="1">
    <source>
        <dbReference type="SAM" id="MobiDB-lite"/>
    </source>
</evidence>
<feature type="region of interest" description="Disordered" evidence="1">
    <location>
        <begin position="427"/>
        <end position="472"/>
    </location>
</feature>
<sequence>MGPYKDMSEEFSKRGLKISPLHLRRGLKPRVPHSAVLLTTICLEDGTWLERGSLVTVSTSSHVSTAIHQEWQVEATLKSGRKKIIRMPSSCLWLLSPENSPRWSGSHKSTSPLTNEYDQPFDLNQLNNLLAATEFANEVDGFYREIKDEYRQDVLLDLDKKLEKELTKTNGPIKTEDLRTMRQLLNDANLLTEGHPVNHTELVQNMTRNARSIEEHLIPVAENEKADLSSQELEQMYTPLKAWKNIHDDMDNFSRVQEEISRESRSRPSPTIICKDIKYLLDKQQVPTYSKKGLTCLSDMQSIGSKEDLHSQLKQLSRNASIRKSRKKTTSFTQMSPGSVQRLTDDSSHLLSPEIAYGDPSAPHILPCPCKYCGLKKAAMLEEQIPVQEIHAFEAVNVHAAAPHSSSLPRYPLDDVPAAYGRDRDDYSIATDKEPGFPKKEGTYKGTGRFKFGKKTPKGGKSGHASDDYTSGIESGAETTIFEQDADPSEASKKSKVLCPSIPSTTTGSGKKIKRLPVKTHTLELPDPPEHEMMERSPAGSPRRRINEPQPRGVEGYTWVTRGIPVGAEVPIEDTLVQRSPLPRTPFIEEPEPEVRQYVAPTK</sequence>
<accession>A0ABD2Q5P5</accession>
<comment type="caution">
    <text evidence="2">The sequence shown here is derived from an EMBL/GenBank/DDBJ whole genome shotgun (WGS) entry which is preliminary data.</text>
</comment>
<gene>
    <name evidence="2" type="ORF">Ciccas_006477</name>
</gene>
<name>A0ABD2Q5P5_9PLAT</name>
<proteinExistence type="predicted"/>
<keyword evidence="3" id="KW-1185">Reference proteome</keyword>
<dbReference type="AlphaFoldDB" id="A0ABD2Q5P5"/>
<organism evidence="2 3">
    <name type="scientific">Cichlidogyrus casuarinus</name>
    <dbReference type="NCBI Taxonomy" id="1844966"/>
    <lineage>
        <taxon>Eukaryota</taxon>
        <taxon>Metazoa</taxon>
        <taxon>Spiralia</taxon>
        <taxon>Lophotrochozoa</taxon>
        <taxon>Platyhelminthes</taxon>
        <taxon>Monogenea</taxon>
        <taxon>Monopisthocotylea</taxon>
        <taxon>Dactylogyridea</taxon>
        <taxon>Ancyrocephalidae</taxon>
        <taxon>Cichlidogyrus</taxon>
    </lineage>
</organism>
<feature type="compositionally biased region" description="Polar residues" evidence="1">
    <location>
        <begin position="330"/>
        <end position="342"/>
    </location>
</feature>
<evidence type="ECO:0000313" key="2">
    <source>
        <dbReference type="EMBL" id="KAL3314894.1"/>
    </source>
</evidence>
<feature type="region of interest" description="Disordered" evidence="1">
    <location>
        <begin position="318"/>
        <end position="346"/>
    </location>
</feature>
<dbReference type="EMBL" id="JBJKFK010000876">
    <property type="protein sequence ID" value="KAL3314894.1"/>
    <property type="molecule type" value="Genomic_DNA"/>
</dbReference>
<feature type="compositionally biased region" description="Basic and acidic residues" evidence="1">
    <location>
        <begin position="427"/>
        <end position="443"/>
    </location>
</feature>
<evidence type="ECO:0000313" key="3">
    <source>
        <dbReference type="Proteomes" id="UP001626550"/>
    </source>
</evidence>
<protein>
    <submittedName>
        <fullName evidence="2">Uncharacterized protein</fullName>
    </submittedName>
</protein>
<dbReference type="Proteomes" id="UP001626550">
    <property type="component" value="Unassembled WGS sequence"/>
</dbReference>